<keyword evidence="3" id="KW-0472">Membrane</keyword>
<dbReference type="InterPro" id="IPR050327">
    <property type="entry name" value="Proton-linked_MCT"/>
</dbReference>
<dbReference type="EMBL" id="KV745259">
    <property type="protein sequence ID" value="OCK75945.1"/>
    <property type="molecule type" value="Genomic_DNA"/>
</dbReference>
<dbReference type="GO" id="GO:0016020">
    <property type="term" value="C:membrane"/>
    <property type="evidence" value="ECO:0007669"/>
    <property type="project" value="UniProtKB-SubCell"/>
</dbReference>
<feature type="transmembrane region" description="Helical" evidence="3">
    <location>
        <begin position="183"/>
        <end position="203"/>
    </location>
</feature>
<dbReference type="Gene3D" id="1.20.1250.20">
    <property type="entry name" value="MFS general substrate transporter like domains"/>
    <property type="match status" value="2"/>
</dbReference>
<evidence type="ECO:0000313" key="4">
    <source>
        <dbReference type="EMBL" id="OCK75945.1"/>
    </source>
</evidence>
<gene>
    <name evidence="4" type="ORF">K432DRAFT_385814</name>
</gene>
<feature type="transmembrane region" description="Helical" evidence="3">
    <location>
        <begin position="124"/>
        <end position="143"/>
    </location>
</feature>
<dbReference type="InterPro" id="IPR036259">
    <property type="entry name" value="MFS_trans_sf"/>
</dbReference>
<feature type="transmembrane region" description="Helical" evidence="3">
    <location>
        <begin position="149"/>
        <end position="171"/>
    </location>
</feature>
<name>A0A8E2E295_9PEZI</name>
<dbReference type="PANTHER" id="PTHR11360">
    <property type="entry name" value="MONOCARBOXYLATE TRANSPORTER"/>
    <property type="match status" value="1"/>
</dbReference>
<evidence type="ECO:0000256" key="1">
    <source>
        <dbReference type="ARBA" id="ARBA00004141"/>
    </source>
</evidence>
<reference evidence="4 5" key="1">
    <citation type="journal article" date="2016" name="Nat. Commun.">
        <title>Ectomycorrhizal ecology is imprinted in the genome of the dominant symbiotic fungus Cenococcum geophilum.</title>
        <authorList>
            <consortium name="DOE Joint Genome Institute"/>
            <person name="Peter M."/>
            <person name="Kohler A."/>
            <person name="Ohm R.A."/>
            <person name="Kuo A."/>
            <person name="Krutzmann J."/>
            <person name="Morin E."/>
            <person name="Arend M."/>
            <person name="Barry K.W."/>
            <person name="Binder M."/>
            <person name="Choi C."/>
            <person name="Clum A."/>
            <person name="Copeland A."/>
            <person name="Grisel N."/>
            <person name="Haridas S."/>
            <person name="Kipfer T."/>
            <person name="LaButti K."/>
            <person name="Lindquist E."/>
            <person name="Lipzen A."/>
            <person name="Maire R."/>
            <person name="Meier B."/>
            <person name="Mihaltcheva S."/>
            <person name="Molinier V."/>
            <person name="Murat C."/>
            <person name="Poggeler S."/>
            <person name="Quandt C.A."/>
            <person name="Sperisen C."/>
            <person name="Tritt A."/>
            <person name="Tisserant E."/>
            <person name="Crous P.W."/>
            <person name="Henrissat B."/>
            <person name="Nehls U."/>
            <person name="Egli S."/>
            <person name="Spatafora J.W."/>
            <person name="Grigoriev I.V."/>
            <person name="Martin F.M."/>
        </authorList>
    </citation>
    <scope>NUCLEOTIDE SEQUENCE [LARGE SCALE GENOMIC DNA]</scope>
    <source>
        <strain evidence="4 5">CBS 459.81</strain>
    </source>
</reference>
<keyword evidence="5" id="KW-1185">Reference proteome</keyword>
<comment type="similarity">
    <text evidence="2">Belongs to the major facilitator superfamily. Monocarboxylate porter (TC 2.A.1.13) family.</text>
</comment>
<dbReference type="AlphaFoldDB" id="A0A8E2E295"/>
<dbReference type="Proteomes" id="UP000250266">
    <property type="component" value="Unassembled WGS sequence"/>
</dbReference>
<dbReference type="GO" id="GO:0022857">
    <property type="term" value="F:transmembrane transporter activity"/>
    <property type="evidence" value="ECO:0007669"/>
    <property type="project" value="InterPro"/>
</dbReference>
<dbReference type="SUPFAM" id="SSF103473">
    <property type="entry name" value="MFS general substrate transporter"/>
    <property type="match status" value="1"/>
</dbReference>
<feature type="transmembrane region" description="Helical" evidence="3">
    <location>
        <begin position="255"/>
        <end position="272"/>
    </location>
</feature>
<dbReference type="InterPro" id="IPR011701">
    <property type="entry name" value="MFS"/>
</dbReference>
<feature type="transmembrane region" description="Helical" evidence="3">
    <location>
        <begin position="375"/>
        <end position="395"/>
    </location>
</feature>
<feature type="transmembrane region" description="Helical" evidence="3">
    <location>
        <begin position="92"/>
        <end position="112"/>
    </location>
</feature>
<sequence>MSRVDTATVTAIELETQIPRANATQHSTANVSTTDSDAILQASRLADSTVPDGGYGWVVIFGCAVVAFWFVGTSYSWGVMQAALVEQGLSSASTLSFVGSVTTAFISVLAIVNSRVVRALGARATVMIGIGLVGIGEALAGFATTSVGGLFVTAGGVMGVGMSLCFITISVTPAQYFSKKRGLANGIVFAGGGLGGAITSFAIDGLIHRVGPAWTYRVIGLVTLATGLPAAYLIKERSPIRSATFIEWRLFLDHRFTTIFLAGAIGTFPLLVPPFFLPLYALSLNLSSSTGAGLVAGFNFSSAIGRIACGSLCDILGPLNTLFLALSLCGLSMIALWPVSDTLAPLVVFVVVNGASNGGFFATMPTVVGNVFGSARVAVAMGMIVTGWAGGYLMVYPSFSSLDQSKPKARLLVNDFISKGSPDCWILTRRIWRRARRPASIPPGNLLRWIYGAGVGRAGGDG</sequence>
<feature type="transmembrane region" description="Helical" evidence="3">
    <location>
        <begin position="312"/>
        <end position="337"/>
    </location>
</feature>
<feature type="transmembrane region" description="Helical" evidence="3">
    <location>
        <begin position="343"/>
        <end position="363"/>
    </location>
</feature>
<organism evidence="4 5">
    <name type="scientific">Lepidopterella palustris CBS 459.81</name>
    <dbReference type="NCBI Taxonomy" id="1314670"/>
    <lineage>
        <taxon>Eukaryota</taxon>
        <taxon>Fungi</taxon>
        <taxon>Dikarya</taxon>
        <taxon>Ascomycota</taxon>
        <taxon>Pezizomycotina</taxon>
        <taxon>Dothideomycetes</taxon>
        <taxon>Pleosporomycetidae</taxon>
        <taxon>Mytilinidiales</taxon>
        <taxon>Argynnaceae</taxon>
        <taxon>Lepidopterella</taxon>
    </lineage>
</organism>
<keyword evidence="3" id="KW-0812">Transmembrane</keyword>
<proteinExistence type="inferred from homology"/>
<dbReference type="PANTHER" id="PTHR11360:SF305">
    <property type="entry name" value="MAJOR FACILITATOR SUPERFAMILY (MFS) PROFILE DOMAIN-CONTAINING PROTEIN"/>
    <property type="match status" value="1"/>
</dbReference>
<comment type="subcellular location">
    <subcellularLocation>
        <location evidence="1">Membrane</location>
        <topology evidence="1">Multi-pass membrane protein</topology>
    </subcellularLocation>
</comment>
<evidence type="ECO:0000256" key="2">
    <source>
        <dbReference type="ARBA" id="ARBA00006727"/>
    </source>
</evidence>
<dbReference type="Pfam" id="PF07690">
    <property type="entry name" value="MFS_1"/>
    <property type="match status" value="1"/>
</dbReference>
<feature type="transmembrane region" description="Helical" evidence="3">
    <location>
        <begin position="54"/>
        <end position="72"/>
    </location>
</feature>
<protein>
    <submittedName>
        <fullName evidence="4">MFS general substrate transporter</fullName>
    </submittedName>
</protein>
<accession>A0A8E2E295</accession>
<evidence type="ECO:0000256" key="3">
    <source>
        <dbReference type="SAM" id="Phobius"/>
    </source>
</evidence>
<feature type="transmembrane region" description="Helical" evidence="3">
    <location>
        <begin position="215"/>
        <end position="234"/>
    </location>
</feature>
<evidence type="ECO:0000313" key="5">
    <source>
        <dbReference type="Proteomes" id="UP000250266"/>
    </source>
</evidence>
<dbReference type="OrthoDB" id="6499973at2759"/>
<keyword evidence="3" id="KW-1133">Transmembrane helix</keyword>